<reference evidence="2 3" key="1">
    <citation type="submission" date="2019-11" db="EMBL/GenBank/DDBJ databases">
        <title>Whole genome sequence of Oryza granulata.</title>
        <authorList>
            <person name="Li W."/>
        </authorList>
    </citation>
    <scope>NUCLEOTIDE SEQUENCE [LARGE SCALE GENOMIC DNA]</scope>
    <source>
        <strain evidence="3">cv. Menghai</strain>
        <tissue evidence="2">Leaf</tissue>
    </source>
</reference>
<dbReference type="InterPro" id="IPR004274">
    <property type="entry name" value="FCP1_dom"/>
</dbReference>
<dbReference type="InterPro" id="IPR023214">
    <property type="entry name" value="HAD_sf"/>
</dbReference>
<dbReference type="Pfam" id="PF03031">
    <property type="entry name" value="NIF"/>
    <property type="match status" value="1"/>
</dbReference>
<evidence type="ECO:0000313" key="2">
    <source>
        <dbReference type="EMBL" id="KAF0906798.1"/>
    </source>
</evidence>
<dbReference type="AlphaFoldDB" id="A0A6G1D283"/>
<dbReference type="InterPro" id="IPR036412">
    <property type="entry name" value="HAD-like_sf"/>
</dbReference>
<organism evidence="2 3">
    <name type="scientific">Oryza meyeriana var. granulata</name>
    <dbReference type="NCBI Taxonomy" id="110450"/>
    <lineage>
        <taxon>Eukaryota</taxon>
        <taxon>Viridiplantae</taxon>
        <taxon>Streptophyta</taxon>
        <taxon>Embryophyta</taxon>
        <taxon>Tracheophyta</taxon>
        <taxon>Spermatophyta</taxon>
        <taxon>Magnoliopsida</taxon>
        <taxon>Liliopsida</taxon>
        <taxon>Poales</taxon>
        <taxon>Poaceae</taxon>
        <taxon>BOP clade</taxon>
        <taxon>Oryzoideae</taxon>
        <taxon>Oryzeae</taxon>
        <taxon>Oryzinae</taxon>
        <taxon>Oryza</taxon>
        <taxon>Oryza meyeriana</taxon>
    </lineage>
</organism>
<gene>
    <name evidence="2" type="ORF">E2562_012583</name>
</gene>
<dbReference type="EMBL" id="SPHZ02000007">
    <property type="protein sequence ID" value="KAF0906798.1"/>
    <property type="molecule type" value="Genomic_DNA"/>
</dbReference>
<accession>A0A6G1D283</accession>
<evidence type="ECO:0000313" key="3">
    <source>
        <dbReference type="Proteomes" id="UP000479710"/>
    </source>
</evidence>
<feature type="domain" description="FCP1 homology" evidence="1">
    <location>
        <begin position="132"/>
        <end position="175"/>
    </location>
</feature>
<proteinExistence type="predicted"/>
<feature type="non-terminal residue" evidence="2">
    <location>
        <position position="1"/>
    </location>
</feature>
<dbReference type="Gene3D" id="3.40.50.1000">
    <property type="entry name" value="HAD superfamily/HAD-like"/>
    <property type="match status" value="1"/>
</dbReference>
<name>A0A6G1D283_9ORYZ</name>
<evidence type="ECO:0000259" key="1">
    <source>
        <dbReference type="Pfam" id="PF03031"/>
    </source>
</evidence>
<dbReference type="SUPFAM" id="SSF56784">
    <property type="entry name" value="HAD-like"/>
    <property type="match status" value="1"/>
</dbReference>
<comment type="caution">
    <text evidence="2">The sequence shown here is derived from an EMBL/GenBank/DDBJ whole genome shotgun (WGS) entry which is preliminary data.</text>
</comment>
<dbReference type="Proteomes" id="UP000479710">
    <property type="component" value="Unassembled WGS sequence"/>
</dbReference>
<keyword evidence="3" id="KW-1185">Reference proteome</keyword>
<dbReference type="OrthoDB" id="277011at2759"/>
<protein>
    <recommendedName>
        <fullName evidence="1">FCP1 homology domain-containing protein</fullName>
    </recommendedName>
</protein>
<sequence>GTFPTGTAVLSTCFLQMPALRMNKMLSTDYLGTQELHSFCKTTEILEDSQSQEAALDRTAVGSTLLSHRNVCSTAEVSGGNFGITEVSFLQDEYHAATTGVLPPSLLSCGPRSMLPISVPSSSSLETILSPDPTYSDLQLQVDNGIPIKSWFDDPSDQELVELLPFLESLVGVEDSYKCGSDWKLSLCCATGEDSCCTYLLEFE</sequence>